<dbReference type="eggNOG" id="KOG2450">
    <property type="taxonomic scope" value="Eukaryota"/>
</dbReference>
<dbReference type="InterPro" id="IPR032675">
    <property type="entry name" value="LRR_dom_sf"/>
</dbReference>
<gene>
    <name evidence="2" type="primary">Dvir\GJ10561</name>
    <name evidence="2" type="ORF">Dvir_GJ10561</name>
</gene>
<dbReference type="InterPro" id="IPR043313">
    <property type="entry name" value="LRMDA"/>
</dbReference>
<accession>B4M5K4</accession>
<feature type="region of interest" description="Disordered" evidence="1">
    <location>
        <begin position="258"/>
        <end position="282"/>
    </location>
</feature>
<dbReference type="Gene3D" id="3.80.10.10">
    <property type="entry name" value="Ribonuclease Inhibitor"/>
    <property type="match status" value="1"/>
</dbReference>
<reference evidence="2 3" key="1">
    <citation type="journal article" date="2007" name="Nature">
        <title>Evolution of genes and genomes on the Drosophila phylogeny.</title>
        <authorList>
            <consortium name="Drosophila 12 Genomes Consortium"/>
            <person name="Clark A.G."/>
            <person name="Eisen M.B."/>
            <person name="Smith D.R."/>
            <person name="Bergman C.M."/>
            <person name="Oliver B."/>
            <person name="Markow T.A."/>
            <person name="Kaufman T.C."/>
            <person name="Kellis M."/>
            <person name="Gelbart W."/>
            <person name="Iyer V.N."/>
            <person name="Pollard D.A."/>
            <person name="Sackton T.B."/>
            <person name="Larracuente A.M."/>
            <person name="Singh N.D."/>
            <person name="Abad J.P."/>
            <person name="Abt D.N."/>
            <person name="Adryan B."/>
            <person name="Aguade M."/>
            <person name="Akashi H."/>
            <person name="Anderson W.W."/>
            <person name="Aquadro C.F."/>
            <person name="Ardell D.H."/>
            <person name="Arguello R."/>
            <person name="Artieri C.G."/>
            <person name="Barbash D.A."/>
            <person name="Barker D."/>
            <person name="Barsanti P."/>
            <person name="Batterham P."/>
            <person name="Batzoglou S."/>
            <person name="Begun D."/>
            <person name="Bhutkar A."/>
            <person name="Blanco E."/>
            <person name="Bosak S.A."/>
            <person name="Bradley R.K."/>
            <person name="Brand A.D."/>
            <person name="Brent M.R."/>
            <person name="Brooks A.N."/>
            <person name="Brown R.H."/>
            <person name="Butlin R.K."/>
            <person name="Caggese C."/>
            <person name="Calvi B.R."/>
            <person name="Bernardo de Carvalho A."/>
            <person name="Caspi A."/>
            <person name="Castrezana S."/>
            <person name="Celniker S.E."/>
            <person name="Chang J.L."/>
            <person name="Chapple C."/>
            <person name="Chatterji S."/>
            <person name="Chinwalla A."/>
            <person name="Civetta A."/>
            <person name="Clifton S.W."/>
            <person name="Comeron J.M."/>
            <person name="Costello J.C."/>
            <person name="Coyne J.A."/>
            <person name="Daub J."/>
            <person name="David R.G."/>
            <person name="Delcher A.L."/>
            <person name="Delehaunty K."/>
            <person name="Do C.B."/>
            <person name="Ebling H."/>
            <person name="Edwards K."/>
            <person name="Eickbush T."/>
            <person name="Evans J.D."/>
            <person name="Filipski A."/>
            <person name="Findeiss S."/>
            <person name="Freyhult E."/>
            <person name="Fulton L."/>
            <person name="Fulton R."/>
            <person name="Garcia A.C."/>
            <person name="Gardiner A."/>
            <person name="Garfield D.A."/>
            <person name="Garvin B.E."/>
            <person name="Gibson G."/>
            <person name="Gilbert D."/>
            <person name="Gnerre S."/>
            <person name="Godfrey J."/>
            <person name="Good R."/>
            <person name="Gotea V."/>
            <person name="Gravely B."/>
            <person name="Greenberg A.J."/>
            <person name="Griffiths-Jones S."/>
            <person name="Gross S."/>
            <person name="Guigo R."/>
            <person name="Gustafson E.A."/>
            <person name="Haerty W."/>
            <person name="Hahn M.W."/>
            <person name="Halligan D.L."/>
            <person name="Halpern A.L."/>
            <person name="Halter G.M."/>
            <person name="Han M.V."/>
            <person name="Heger A."/>
            <person name="Hillier L."/>
            <person name="Hinrichs A.S."/>
            <person name="Holmes I."/>
            <person name="Hoskins R.A."/>
            <person name="Hubisz M.J."/>
            <person name="Hultmark D."/>
            <person name="Huntley M.A."/>
            <person name="Jaffe D.B."/>
            <person name="Jagadeeshan S."/>
            <person name="Jeck W.R."/>
            <person name="Johnson J."/>
            <person name="Jones C.D."/>
            <person name="Jordan W.C."/>
            <person name="Karpen G.H."/>
            <person name="Kataoka E."/>
            <person name="Keightley P.D."/>
            <person name="Kheradpour P."/>
            <person name="Kirkness E.F."/>
            <person name="Koerich L.B."/>
            <person name="Kristiansen K."/>
            <person name="Kudrna D."/>
            <person name="Kulathinal R.J."/>
            <person name="Kumar S."/>
            <person name="Kwok R."/>
            <person name="Lander E."/>
            <person name="Langley C.H."/>
            <person name="Lapoint R."/>
            <person name="Lazzaro B.P."/>
            <person name="Lee S.J."/>
            <person name="Levesque L."/>
            <person name="Li R."/>
            <person name="Lin C.F."/>
            <person name="Lin M.F."/>
            <person name="Lindblad-Toh K."/>
            <person name="Llopart A."/>
            <person name="Long M."/>
            <person name="Low L."/>
            <person name="Lozovsky E."/>
            <person name="Lu J."/>
            <person name="Luo M."/>
            <person name="Machado C.A."/>
            <person name="Makalowski W."/>
            <person name="Marzo M."/>
            <person name="Matsuda M."/>
            <person name="Matzkin L."/>
            <person name="McAllister B."/>
            <person name="McBride C.S."/>
            <person name="McKernan B."/>
            <person name="McKernan K."/>
            <person name="Mendez-Lago M."/>
            <person name="Minx P."/>
            <person name="Mollenhauer M.U."/>
            <person name="Montooth K."/>
            <person name="Mount S.M."/>
            <person name="Mu X."/>
            <person name="Myers E."/>
            <person name="Negre B."/>
            <person name="Newfeld S."/>
            <person name="Nielsen R."/>
            <person name="Noor M.A."/>
            <person name="O'Grady P."/>
            <person name="Pachter L."/>
            <person name="Papaceit M."/>
            <person name="Parisi M.J."/>
            <person name="Parisi M."/>
            <person name="Parts L."/>
            <person name="Pedersen J.S."/>
            <person name="Pesole G."/>
            <person name="Phillippy A.M."/>
            <person name="Ponting C.P."/>
            <person name="Pop M."/>
            <person name="Porcelli D."/>
            <person name="Powell J.R."/>
            <person name="Prohaska S."/>
            <person name="Pruitt K."/>
            <person name="Puig M."/>
            <person name="Quesneville H."/>
            <person name="Ram K.R."/>
            <person name="Rand D."/>
            <person name="Rasmussen M.D."/>
            <person name="Reed L.K."/>
            <person name="Reenan R."/>
            <person name="Reily A."/>
            <person name="Remington K.A."/>
            <person name="Rieger T.T."/>
            <person name="Ritchie M.G."/>
            <person name="Robin C."/>
            <person name="Rogers Y.H."/>
            <person name="Rohde C."/>
            <person name="Rozas J."/>
            <person name="Rubenfield M.J."/>
            <person name="Ruiz A."/>
            <person name="Russo S."/>
            <person name="Salzberg S.L."/>
            <person name="Sanchez-Gracia A."/>
            <person name="Saranga D.J."/>
            <person name="Sato H."/>
            <person name="Schaeffer S.W."/>
            <person name="Schatz M.C."/>
            <person name="Schlenke T."/>
            <person name="Schwartz R."/>
            <person name="Segarra C."/>
            <person name="Singh R.S."/>
            <person name="Sirot L."/>
            <person name="Sirota M."/>
            <person name="Sisneros N.B."/>
            <person name="Smith C.D."/>
            <person name="Smith T.F."/>
            <person name="Spieth J."/>
            <person name="Stage D.E."/>
            <person name="Stark A."/>
            <person name="Stephan W."/>
            <person name="Strausberg R.L."/>
            <person name="Strempel S."/>
            <person name="Sturgill D."/>
            <person name="Sutton G."/>
            <person name="Sutton G.G."/>
            <person name="Tao W."/>
            <person name="Teichmann S."/>
            <person name="Tobari Y.N."/>
            <person name="Tomimura Y."/>
            <person name="Tsolas J.M."/>
            <person name="Valente V.L."/>
            <person name="Venter E."/>
            <person name="Venter J.C."/>
            <person name="Vicario S."/>
            <person name="Vieira F.G."/>
            <person name="Vilella A.J."/>
            <person name="Villasante A."/>
            <person name="Walenz B."/>
            <person name="Wang J."/>
            <person name="Wasserman M."/>
            <person name="Watts T."/>
            <person name="Wilson D."/>
            <person name="Wilson R.K."/>
            <person name="Wing R.A."/>
            <person name="Wolfner M.F."/>
            <person name="Wong A."/>
            <person name="Wong G.K."/>
            <person name="Wu C.I."/>
            <person name="Wu G."/>
            <person name="Yamamoto D."/>
            <person name="Yang H.P."/>
            <person name="Yang S.P."/>
            <person name="Yorke J.A."/>
            <person name="Yoshida K."/>
            <person name="Zdobnov E."/>
            <person name="Zhang P."/>
            <person name="Zhang Y."/>
            <person name="Zimin A.V."/>
            <person name="Baldwin J."/>
            <person name="Abdouelleil A."/>
            <person name="Abdulkadir J."/>
            <person name="Abebe A."/>
            <person name="Abera B."/>
            <person name="Abreu J."/>
            <person name="Acer S.C."/>
            <person name="Aftuck L."/>
            <person name="Alexander A."/>
            <person name="An P."/>
            <person name="Anderson E."/>
            <person name="Anderson S."/>
            <person name="Arachi H."/>
            <person name="Azer M."/>
            <person name="Bachantsang P."/>
            <person name="Barry A."/>
            <person name="Bayul T."/>
            <person name="Berlin A."/>
            <person name="Bessette D."/>
            <person name="Bloom T."/>
            <person name="Blye J."/>
            <person name="Boguslavskiy L."/>
            <person name="Bonnet C."/>
            <person name="Boukhgalter B."/>
            <person name="Bourzgui I."/>
            <person name="Brown A."/>
            <person name="Cahill P."/>
            <person name="Channer S."/>
            <person name="Cheshatsang Y."/>
            <person name="Chuda L."/>
            <person name="Citroen M."/>
            <person name="Collymore A."/>
            <person name="Cooke P."/>
            <person name="Costello M."/>
            <person name="D'Aco K."/>
            <person name="Daza R."/>
            <person name="De Haan G."/>
            <person name="DeGray S."/>
            <person name="DeMaso C."/>
            <person name="Dhargay N."/>
            <person name="Dooley K."/>
            <person name="Dooley E."/>
            <person name="Doricent M."/>
            <person name="Dorje P."/>
            <person name="Dorjee K."/>
            <person name="Dupes A."/>
            <person name="Elong R."/>
            <person name="Falk J."/>
            <person name="Farina A."/>
            <person name="Faro S."/>
            <person name="Ferguson D."/>
            <person name="Fisher S."/>
            <person name="Foley C.D."/>
            <person name="Franke A."/>
            <person name="Friedrich D."/>
            <person name="Gadbois L."/>
            <person name="Gearin G."/>
            <person name="Gearin C.R."/>
            <person name="Giannoukos G."/>
            <person name="Goode T."/>
            <person name="Graham J."/>
            <person name="Grandbois E."/>
            <person name="Grewal S."/>
            <person name="Gyaltsen K."/>
            <person name="Hafez N."/>
            <person name="Hagos B."/>
            <person name="Hall J."/>
            <person name="Henson C."/>
            <person name="Hollinger A."/>
            <person name="Honan T."/>
            <person name="Huard M.D."/>
            <person name="Hughes L."/>
            <person name="Hurhula B."/>
            <person name="Husby M.E."/>
            <person name="Kamat A."/>
            <person name="Kanga B."/>
            <person name="Kashin S."/>
            <person name="Khazanovich D."/>
            <person name="Kisner P."/>
            <person name="Lance K."/>
            <person name="Lara M."/>
            <person name="Lee W."/>
            <person name="Lennon N."/>
            <person name="Letendre F."/>
            <person name="LeVine R."/>
            <person name="Lipovsky A."/>
            <person name="Liu X."/>
            <person name="Liu J."/>
            <person name="Liu S."/>
            <person name="Lokyitsang T."/>
            <person name="Lokyitsang Y."/>
            <person name="Lubonja R."/>
            <person name="Lui A."/>
            <person name="MacDonald P."/>
            <person name="Magnisalis V."/>
            <person name="Maru K."/>
            <person name="Matthews C."/>
            <person name="McCusker W."/>
            <person name="McDonough S."/>
            <person name="Mehta T."/>
            <person name="Meldrim J."/>
            <person name="Meneus L."/>
            <person name="Mihai O."/>
            <person name="Mihalev A."/>
            <person name="Mihova T."/>
            <person name="Mittelman R."/>
            <person name="Mlenga V."/>
            <person name="Montmayeur A."/>
            <person name="Mulrain L."/>
            <person name="Navidi A."/>
            <person name="Naylor J."/>
            <person name="Negash T."/>
            <person name="Nguyen T."/>
            <person name="Nguyen N."/>
            <person name="Nicol R."/>
            <person name="Norbu C."/>
            <person name="Norbu N."/>
            <person name="Novod N."/>
            <person name="O'Neill B."/>
            <person name="Osman S."/>
            <person name="Markiewicz E."/>
            <person name="Oyono O.L."/>
            <person name="Patti C."/>
            <person name="Phunkhang P."/>
            <person name="Pierre F."/>
            <person name="Priest M."/>
            <person name="Raghuraman S."/>
            <person name="Rege F."/>
            <person name="Reyes R."/>
            <person name="Rise C."/>
            <person name="Rogov P."/>
            <person name="Ross K."/>
            <person name="Ryan E."/>
            <person name="Settipalli S."/>
            <person name="Shea T."/>
            <person name="Sherpa N."/>
            <person name="Shi L."/>
            <person name="Shih D."/>
            <person name="Sparrow T."/>
            <person name="Spaulding J."/>
            <person name="Stalker J."/>
            <person name="Stange-Thomann N."/>
            <person name="Stavropoulos S."/>
            <person name="Stone C."/>
            <person name="Strader C."/>
            <person name="Tesfaye S."/>
            <person name="Thomson T."/>
            <person name="Thoulutsang Y."/>
            <person name="Thoulutsang D."/>
            <person name="Topham K."/>
            <person name="Topping I."/>
            <person name="Tsamla T."/>
            <person name="Vassiliev H."/>
            <person name="Vo A."/>
            <person name="Wangchuk T."/>
            <person name="Wangdi T."/>
            <person name="Weiand M."/>
            <person name="Wilkinson J."/>
            <person name="Wilson A."/>
            <person name="Yadav S."/>
            <person name="Young G."/>
            <person name="Yu Q."/>
            <person name="Zembek L."/>
            <person name="Zhong D."/>
            <person name="Zimmer A."/>
            <person name="Zwirko Z."/>
            <person name="Jaffe D.B."/>
            <person name="Alvarez P."/>
            <person name="Brockman W."/>
            <person name="Butler J."/>
            <person name="Chin C."/>
            <person name="Gnerre S."/>
            <person name="Grabherr M."/>
            <person name="Kleber M."/>
            <person name="Mauceli E."/>
            <person name="MacCallum I."/>
        </authorList>
    </citation>
    <scope>NUCLEOTIDE SEQUENCE [LARGE SCALE GENOMIC DNA]</scope>
    <source>
        <strain evidence="3">Tucson 15010-1051.87</strain>
    </source>
</reference>
<dbReference type="KEGG" id="dvi:6632234"/>
<evidence type="ECO:0000313" key="3">
    <source>
        <dbReference type="Proteomes" id="UP000008792"/>
    </source>
</evidence>
<evidence type="ECO:0000313" key="2">
    <source>
        <dbReference type="EMBL" id="EDW58930.1"/>
    </source>
</evidence>
<evidence type="ECO:0008006" key="4">
    <source>
        <dbReference type="Google" id="ProtNLM"/>
    </source>
</evidence>
<dbReference type="OrthoDB" id="10251250at2759"/>
<dbReference type="HOGENOM" id="CLU_085845_0_0_1"/>
<organism evidence="2 3">
    <name type="scientific">Drosophila virilis</name>
    <name type="common">Fruit fly</name>
    <dbReference type="NCBI Taxonomy" id="7244"/>
    <lineage>
        <taxon>Eukaryota</taxon>
        <taxon>Metazoa</taxon>
        <taxon>Ecdysozoa</taxon>
        <taxon>Arthropoda</taxon>
        <taxon>Hexapoda</taxon>
        <taxon>Insecta</taxon>
        <taxon>Pterygota</taxon>
        <taxon>Neoptera</taxon>
        <taxon>Endopterygota</taxon>
        <taxon>Diptera</taxon>
        <taxon>Brachycera</taxon>
        <taxon>Muscomorpha</taxon>
        <taxon>Ephydroidea</taxon>
        <taxon>Drosophilidae</taxon>
        <taxon>Drosophila</taxon>
    </lineage>
</organism>
<proteinExistence type="predicted"/>
<name>B4M5K4_DROVI</name>
<dbReference type="PANTHER" id="PTHR46282">
    <property type="entry name" value="LEUCINE-RICH MELANOCYTE DIFFERENTIATION-ASSOCIATED PROTEIN"/>
    <property type="match status" value="1"/>
</dbReference>
<protein>
    <recommendedName>
        <fullName evidence="4">U2A'/phosphoprotein 32 family A C-terminal domain-containing protein</fullName>
    </recommendedName>
</protein>
<dbReference type="STRING" id="7244.B4M5K4"/>
<dbReference type="Proteomes" id="UP000008792">
    <property type="component" value="Unassembled WGS sequence"/>
</dbReference>
<dbReference type="InParanoid" id="B4M5K4"/>
<dbReference type="OMA" id="RTCANIQ"/>
<evidence type="ECO:0000256" key="1">
    <source>
        <dbReference type="SAM" id="MobiDB-lite"/>
    </source>
</evidence>
<dbReference type="AlphaFoldDB" id="B4M5K4"/>
<dbReference type="PANTHER" id="PTHR46282:SF1">
    <property type="entry name" value="LEUCINE-RICH REPEAT-CONTAINING PROTEIN 72-LIKE"/>
    <property type="match status" value="1"/>
</dbReference>
<dbReference type="EMBL" id="CH940652">
    <property type="protein sequence ID" value="EDW58930.1"/>
    <property type="molecule type" value="Genomic_DNA"/>
</dbReference>
<dbReference type="SUPFAM" id="SSF52058">
    <property type="entry name" value="L domain-like"/>
    <property type="match status" value="1"/>
</dbReference>
<sequence>MSEESASARSHSEDLSSNNCRLQEVLKTCANIQSLESLYPCPPLDNDFNDVYISSTTGEKMITPNPCSFSGLISNSSCGSEETFTDIVLEEDNRISLAYENLCTIPRRLADKFAAQTKFLDLSHNNFQNLKFLSFFEELHTLILDRNSNLDVNTFPYLPNLKILWINNCDICNITDWIHRIERQCTSLEQLSCMGNPGIQTVFKNQGSEMPAAHAREYIFQVLPNLKFLDGVSRYAFNNADRNTDHVNRNRKAEASSSCASMIGQGHESTSASEKPCRGKKVTSPTISFKEFFRLKPGKKAQSGCGSSSN</sequence>
<keyword evidence="3" id="KW-1185">Reference proteome</keyword>
<dbReference type="PhylomeDB" id="B4M5K4"/>